<evidence type="ECO:0000313" key="4">
    <source>
        <dbReference type="Proteomes" id="UP000010310"/>
    </source>
</evidence>
<proteinExistence type="predicted"/>
<feature type="region of interest" description="Disordered" evidence="1">
    <location>
        <begin position="124"/>
        <end position="148"/>
    </location>
</feature>
<dbReference type="STRING" id="1208365.B273_0148"/>
<dbReference type="EMBL" id="AMWX01000001">
    <property type="protein sequence ID" value="EKO37005.1"/>
    <property type="molecule type" value="Genomic_DNA"/>
</dbReference>
<organism evidence="3 4">
    <name type="scientific">SAR86 cluster bacterium SAR86E</name>
    <dbReference type="NCBI Taxonomy" id="1208365"/>
    <lineage>
        <taxon>Bacteria</taxon>
        <taxon>Pseudomonadati</taxon>
        <taxon>Pseudomonadota</taxon>
        <taxon>Gammaproteobacteria</taxon>
        <taxon>SAR86 cluster</taxon>
    </lineage>
</organism>
<evidence type="ECO:0000313" key="3">
    <source>
        <dbReference type="EMBL" id="EKO37005.1"/>
    </source>
</evidence>
<dbReference type="PATRIC" id="fig|1208365.4.peg.152"/>
<dbReference type="Proteomes" id="UP000010310">
    <property type="component" value="Unassembled WGS sequence"/>
</dbReference>
<feature type="domain" description="VOC" evidence="2">
    <location>
        <begin position="180"/>
        <end position="310"/>
    </location>
</feature>
<reference evidence="3 4" key="1">
    <citation type="submission" date="2012-09" db="EMBL/GenBank/DDBJ databases">
        <authorList>
            <person name="Dupont C.L."/>
            <person name="Rusch D.B."/>
            <person name="Lombardo M.-J."/>
            <person name="Novotny M."/>
            <person name="Yee-Greenbaum J."/>
            <person name="Laskin R."/>
        </authorList>
    </citation>
    <scope>NUCLEOTIDE SEQUENCE [LARGE SCALE GENOMIC DNA]</scope>
    <source>
        <strain evidence="3">SAR86E</strain>
    </source>
</reference>
<keyword evidence="4" id="KW-1185">Reference proteome</keyword>
<gene>
    <name evidence="3" type="ORF">B273_0148</name>
</gene>
<dbReference type="InterPro" id="IPR004360">
    <property type="entry name" value="Glyas_Fos-R_dOase_dom"/>
</dbReference>
<dbReference type="PROSITE" id="PS51819">
    <property type="entry name" value="VOC"/>
    <property type="match status" value="1"/>
</dbReference>
<sequence length="379" mass="42775">MSQPICKITDLIFTRFELVDLDKQKEFMNHFGCQLAHETDNSIFFKGSGSNPYIYVASKGDQNRCIGMAYKVNAFEDLQKLSSNLNVEIVDNEEPGGGKKVTLIDPEGLEIEIYYGMNEMKPEIKTSPKLNTGNSTERIKSNSPNAGDRVNELQRIGQASDEWQLEDDKWVYNLRTSVKRVGHTAINCKDAKESIRWYSENLGLLVTNYIMGPDGSDHMGAFMRADTGDTPADHHILNNVQFPGEGDFAPYGHAGYEVSGSVDDLMAGHHHLKSVDKYPHEWGIGRHLLGSQMYDYWRDSYGFTHEHWTDGDFLDSSHPPEKTPFRDTIMAQYGPFAPSSFGVSVPNDQLEEVRKNPRLDQVVAMVEKGEIPMNPEENK</sequence>
<evidence type="ECO:0000259" key="2">
    <source>
        <dbReference type="PROSITE" id="PS51819"/>
    </source>
</evidence>
<accession>K6GJ40</accession>
<name>K6GJ40_9GAMM</name>
<dbReference type="AlphaFoldDB" id="K6GJ40"/>
<feature type="compositionally biased region" description="Polar residues" evidence="1">
    <location>
        <begin position="128"/>
        <end position="145"/>
    </location>
</feature>
<dbReference type="InterPro" id="IPR037523">
    <property type="entry name" value="VOC_core"/>
</dbReference>
<dbReference type="Pfam" id="PF00903">
    <property type="entry name" value="Glyoxalase"/>
    <property type="match status" value="1"/>
</dbReference>
<evidence type="ECO:0000256" key="1">
    <source>
        <dbReference type="SAM" id="MobiDB-lite"/>
    </source>
</evidence>
<dbReference type="InterPro" id="IPR029068">
    <property type="entry name" value="Glyas_Bleomycin-R_OHBP_Dase"/>
</dbReference>
<protein>
    <recommendedName>
        <fullName evidence="2">VOC domain-containing protein</fullName>
    </recommendedName>
</protein>
<comment type="caution">
    <text evidence="3">The sequence shown here is derived from an EMBL/GenBank/DDBJ whole genome shotgun (WGS) entry which is preliminary data.</text>
</comment>
<dbReference type="SUPFAM" id="SSF54593">
    <property type="entry name" value="Glyoxalase/Bleomycin resistance protein/Dihydroxybiphenyl dioxygenase"/>
    <property type="match status" value="1"/>
</dbReference>
<dbReference type="Gene3D" id="3.10.180.10">
    <property type="entry name" value="2,3-Dihydroxybiphenyl 1,2-Dioxygenase, domain 1"/>
    <property type="match status" value="2"/>
</dbReference>